<evidence type="ECO:0000256" key="7">
    <source>
        <dbReference type="ARBA" id="ARBA00023136"/>
    </source>
</evidence>
<dbReference type="SUPFAM" id="SSF81321">
    <property type="entry name" value="Family A G protein-coupled receptor-like"/>
    <property type="match status" value="1"/>
</dbReference>
<feature type="compositionally biased region" description="Low complexity" evidence="15">
    <location>
        <begin position="358"/>
        <end position="368"/>
    </location>
</feature>
<dbReference type="PRINTS" id="PR00237">
    <property type="entry name" value="GPCRRHODOPSN"/>
</dbReference>
<dbReference type="PROSITE" id="PS50262">
    <property type="entry name" value="G_PROTEIN_RECEP_F1_2"/>
    <property type="match status" value="1"/>
</dbReference>
<evidence type="ECO:0000256" key="14">
    <source>
        <dbReference type="RuleBase" id="RU000688"/>
    </source>
</evidence>
<evidence type="ECO:0000256" key="16">
    <source>
        <dbReference type="SAM" id="Phobius"/>
    </source>
</evidence>
<accession>A0A7R8W7Q0</accession>
<feature type="transmembrane region" description="Helical" evidence="16">
    <location>
        <begin position="96"/>
        <end position="121"/>
    </location>
</feature>
<keyword evidence="3" id="KW-1003">Cell membrane</keyword>
<name>A0A7R8W7Q0_9CRUS</name>
<evidence type="ECO:0000256" key="8">
    <source>
        <dbReference type="ARBA" id="ARBA00023139"/>
    </source>
</evidence>
<feature type="compositionally biased region" description="Low complexity" evidence="15">
    <location>
        <begin position="269"/>
        <end position="282"/>
    </location>
</feature>
<evidence type="ECO:0000256" key="10">
    <source>
        <dbReference type="ARBA" id="ARBA00023170"/>
    </source>
</evidence>
<evidence type="ECO:0000256" key="2">
    <source>
        <dbReference type="ARBA" id="ARBA00010663"/>
    </source>
</evidence>
<feature type="region of interest" description="Disordered" evidence="15">
    <location>
        <begin position="269"/>
        <end position="369"/>
    </location>
</feature>
<sequence>MDLTENHVITSPLPDTNVSTPIPVLCNRSLVENMTDESSTFCSYEHPSFGEVVSRPPGSVLVPIYSLIFLLSVAGNGLVILTLVRDIRMRTVTNIFLLNLAASDLLIGVACMPFTLVGTLLKDFIFGEAACKMISYFQGVSVSVSAWTLVVISLERYVAIVYPLRGRRWQTRSHAYNMIAITWLVSAVVMTPIAVLTKHIPLTGGRHKCREEWPDPISKYAFNLFLDVFLLVIPLLVMAASYTLISHTLWNSIRDESLSQHTNNYEHASISEGGSAASASPSMRTSRSFTGNGTVGSHDKNSSSGHLQAPTDVTHLLPPSPHHRRFISSSVRVPHRLGSNRESSPPTPLISKKPQGTSSARSSPSPSIRRQKDVFRYPLRRSNQEKALQNKKRIIQMLAVVVISFFVCWTPLYVIHTVALFDAPAVYGVLGSSGFLAFYSFAYVSCCVNPIVYCFMHSSFRKAFLNVFGRCCPREEAHNHRQFSRRELTQSSPRHSPLSVHLATRVVHSCTPNLEGCKSSPDFL</sequence>
<feature type="transmembrane region" description="Helical" evidence="16">
    <location>
        <begin position="220"/>
        <end position="245"/>
    </location>
</feature>
<dbReference type="InterPro" id="IPR000276">
    <property type="entry name" value="GPCR_Rhodpsn"/>
</dbReference>
<dbReference type="SMART" id="SM01381">
    <property type="entry name" value="7TM_GPCR_Srsx"/>
    <property type="match status" value="1"/>
</dbReference>
<dbReference type="PROSITE" id="PS00237">
    <property type="entry name" value="G_PROTEIN_RECEP_F1_1"/>
    <property type="match status" value="1"/>
</dbReference>
<evidence type="ECO:0000256" key="15">
    <source>
        <dbReference type="SAM" id="MobiDB-lite"/>
    </source>
</evidence>
<keyword evidence="7 16" id="KW-0472">Membrane</keyword>
<keyword evidence="10 14" id="KW-0675">Receptor</keyword>
<keyword evidence="9" id="KW-1015">Disulfide bond</keyword>
<reference evidence="17" key="1">
    <citation type="submission" date="2020-11" db="EMBL/GenBank/DDBJ databases">
        <authorList>
            <person name="Tran Van P."/>
        </authorList>
    </citation>
    <scope>NUCLEOTIDE SEQUENCE</scope>
</reference>
<dbReference type="GO" id="GO:0005886">
    <property type="term" value="C:plasma membrane"/>
    <property type="evidence" value="ECO:0007669"/>
    <property type="project" value="UniProtKB-SubCell"/>
</dbReference>
<dbReference type="PRINTS" id="PR01822">
    <property type="entry name" value="CCYSTOKININR"/>
</dbReference>
<protein>
    <submittedName>
        <fullName evidence="17">Uncharacterized protein</fullName>
    </submittedName>
</protein>
<keyword evidence="13" id="KW-0449">Lipoprotein</keyword>
<evidence type="ECO:0000313" key="17">
    <source>
        <dbReference type="EMBL" id="CAD7224367.1"/>
    </source>
</evidence>
<evidence type="ECO:0000256" key="11">
    <source>
        <dbReference type="ARBA" id="ARBA00023180"/>
    </source>
</evidence>
<feature type="transmembrane region" description="Helical" evidence="16">
    <location>
        <begin position="133"/>
        <end position="154"/>
    </location>
</feature>
<evidence type="ECO:0000256" key="4">
    <source>
        <dbReference type="ARBA" id="ARBA00022692"/>
    </source>
</evidence>
<organism evidence="17">
    <name type="scientific">Cyprideis torosa</name>
    <dbReference type="NCBI Taxonomy" id="163714"/>
    <lineage>
        <taxon>Eukaryota</taxon>
        <taxon>Metazoa</taxon>
        <taxon>Ecdysozoa</taxon>
        <taxon>Arthropoda</taxon>
        <taxon>Crustacea</taxon>
        <taxon>Oligostraca</taxon>
        <taxon>Ostracoda</taxon>
        <taxon>Podocopa</taxon>
        <taxon>Podocopida</taxon>
        <taxon>Cytherocopina</taxon>
        <taxon>Cytheroidea</taxon>
        <taxon>Cytherideidae</taxon>
        <taxon>Cyprideis</taxon>
    </lineage>
</organism>
<dbReference type="PANTHER" id="PTHR24238">
    <property type="entry name" value="G-PROTEIN COUPLED RECEPTOR"/>
    <property type="match status" value="1"/>
</dbReference>
<dbReference type="Gene3D" id="1.20.1070.10">
    <property type="entry name" value="Rhodopsin 7-helix transmembrane proteins"/>
    <property type="match status" value="2"/>
</dbReference>
<feature type="transmembrane region" description="Helical" evidence="16">
    <location>
        <begin position="435"/>
        <end position="456"/>
    </location>
</feature>
<feature type="transmembrane region" description="Helical" evidence="16">
    <location>
        <begin position="175"/>
        <end position="200"/>
    </location>
</feature>
<keyword evidence="6 14" id="KW-0297">G-protein coupled receptor</keyword>
<dbReference type="OrthoDB" id="10037617at2759"/>
<gene>
    <name evidence="17" type="ORF">CTOB1V02_LOCUS2332</name>
</gene>
<comment type="similarity">
    <text evidence="2 14">Belongs to the G-protein coupled receptor 1 family.</text>
</comment>
<evidence type="ECO:0000256" key="13">
    <source>
        <dbReference type="ARBA" id="ARBA00023288"/>
    </source>
</evidence>
<dbReference type="GO" id="GO:0008188">
    <property type="term" value="F:neuropeptide receptor activity"/>
    <property type="evidence" value="ECO:0007669"/>
    <property type="project" value="TreeGrafter"/>
</dbReference>
<dbReference type="AlphaFoldDB" id="A0A7R8W7Q0"/>
<comment type="subcellular location">
    <subcellularLocation>
        <location evidence="1">Cell membrane</location>
        <topology evidence="1">Multi-pass membrane protein</topology>
    </subcellularLocation>
</comment>
<evidence type="ECO:0000256" key="6">
    <source>
        <dbReference type="ARBA" id="ARBA00023040"/>
    </source>
</evidence>
<keyword evidence="5 16" id="KW-1133">Transmembrane helix</keyword>
<proteinExistence type="inferred from homology"/>
<feature type="transmembrane region" description="Helical" evidence="16">
    <location>
        <begin position="64"/>
        <end position="84"/>
    </location>
</feature>
<evidence type="ECO:0000256" key="5">
    <source>
        <dbReference type="ARBA" id="ARBA00022989"/>
    </source>
</evidence>
<evidence type="ECO:0000256" key="3">
    <source>
        <dbReference type="ARBA" id="ARBA00022475"/>
    </source>
</evidence>
<evidence type="ECO:0000256" key="1">
    <source>
        <dbReference type="ARBA" id="ARBA00004651"/>
    </source>
</evidence>
<dbReference type="Pfam" id="PF00001">
    <property type="entry name" value="7tm_1"/>
    <property type="match status" value="1"/>
</dbReference>
<dbReference type="InterPro" id="IPR009126">
    <property type="entry name" value="Cholcskin_rcpt"/>
</dbReference>
<keyword evidence="11" id="KW-0325">Glycoprotein</keyword>
<keyword evidence="8" id="KW-0564">Palmitate</keyword>
<feature type="compositionally biased region" description="Polar residues" evidence="15">
    <location>
        <begin position="283"/>
        <end position="292"/>
    </location>
</feature>
<dbReference type="EMBL" id="OB660356">
    <property type="protein sequence ID" value="CAD7224367.1"/>
    <property type="molecule type" value="Genomic_DNA"/>
</dbReference>
<keyword evidence="12 14" id="KW-0807">Transducer</keyword>
<dbReference type="PANTHER" id="PTHR24238:SF75">
    <property type="entry name" value="CHOLECYSTOKININ-LIKE RECEPTOR AT 17D1-RELATED"/>
    <property type="match status" value="1"/>
</dbReference>
<feature type="transmembrane region" description="Helical" evidence="16">
    <location>
        <begin position="394"/>
        <end position="415"/>
    </location>
</feature>
<evidence type="ECO:0000256" key="12">
    <source>
        <dbReference type="ARBA" id="ARBA00023224"/>
    </source>
</evidence>
<dbReference type="InterPro" id="IPR017452">
    <property type="entry name" value="GPCR_Rhodpsn_7TM"/>
</dbReference>
<keyword evidence="4 14" id="KW-0812">Transmembrane</keyword>
<evidence type="ECO:0000256" key="9">
    <source>
        <dbReference type="ARBA" id="ARBA00023157"/>
    </source>
</evidence>